<organism evidence="5 6">
    <name type="scientific">Roseibacillus persicicus</name>
    <dbReference type="NCBI Taxonomy" id="454148"/>
    <lineage>
        <taxon>Bacteria</taxon>
        <taxon>Pseudomonadati</taxon>
        <taxon>Verrucomicrobiota</taxon>
        <taxon>Verrucomicrobiia</taxon>
        <taxon>Verrucomicrobiales</taxon>
        <taxon>Verrucomicrobiaceae</taxon>
        <taxon>Roseibacillus</taxon>
    </lineage>
</organism>
<keyword evidence="3" id="KW-0238">DNA-binding</keyword>
<keyword evidence="2" id="KW-0680">Restriction system</keyword>
<dbReference type="AlphaFoldDB" id="A0A918WL21"/>
<sequence>MQGGVARRRTIKKDVFLGIEIPLPPLDEQKRIAAVLEKADALRRLRQQSLNLTEKLIQSTFLDMFGDPVRNPNKWQTGSLQDYGSFKNGLNYKKGDSGVRIRCIGVGDFQNHATIEDVSEILELELKEAPSKDYFLEDGDLLLVRSNGNRALVGRCLSVYPREQTVSYSGFCIRYRITSDELNPSYVVHLFRNKSFRDYMLSTGRGANIQNISQQMLNDLDIPIPPPERQQEFSDAERKIRDHEGLLQRASGFDQQLFRSLQQRAFRGDLDLRNLILEEEAGEIIEATDKLNELVHETLPRTVGSGISLKALKPSASVEKKLKSQDKVIEENEQIPWSPDYFKFRLLAKQTEEISITNLMSQAESIFTEPNYDAIRDILFDCLDPAQGAPFLTQTFDENRKEIILQPA</sequence>
<dbReference type="Gene3D" id="3.90.220.20">
    <property type="entry name" value="DNA methylase specificity domains"/>
    <property type="match status" value="2"/>
</dbReference>
<reference evidence="5" key="1">
    <citation type="journal article" date="2014" name="Int. J. Syst. Evol. Microbiol.">
        <title>Complete genome sequence of Corynebacterium casei LMG S-19264T (=DSM 44701T), isolated from a smear-ripened cheese.</title>
        <authorList>
            <consortium name="US DOE Joint Genome Institute (JGI-PGF)"/>
            <person name="Walter F."/>
            <person name="Albersmeier A."/>
            <person name="Kalinowski J."/>
            <person name="Ruckert C."/>
        </authorList>
    </citation>
    <scope>NUCLEOTIDE SEQUENCE</scope>
    <source>
        <strain evidence="5">KCTC 12988</strain>
    </source>
</reference>
<evidence type="ECO:0000313" key="6">
    <source>
        <dbReference type="Proteomes" id="UP000644507"/>
    </source>
</evidence>
<evidence type="ECO:0000256" key="2">
    <source>
        <dbReference type="ARBA" id="ARBA00022747"/>
    </source>
</evidence>
<reference evidence="5" key="2">
    <citation type="submission" date="2020-09" db="EMBL/GenBank/DDBJ databases">
        <authorList>
            <person name="Sun Q."/>
            <person name="Kim S."/>
        </authorList>
    </citation>
    <scope>NUCLEOTIDE SEQUENCE</scope>
    <source>
        <strain evidence="5">KCTC 12988</strain>
    </source>
</reference>
<dbReference type="InterPro" id="IPR052021">
    <property type="entry name" value="Type-I_RS_S_subunit"/>
</dbReference>
<comment type="caution">
    <text evidence="5">The sequence shown here is derived from an EMBL/GenBank/DDBJ whole genome shotgun (WGS) entry which is preliminary data.</text>
</comment>
<dbReference type="Pfam" id="PF01420">
    <property type="entry name" value="Methylase_S"/>
    <property type="match status" value="2"/>
</dbReference>
<dbReference type="SUPFAM" id="SSF116734">
    <property type="entry name" value="DNA methylase specificity domain"/>
    <property type="match status" value="2"/>
</dbReference>
<name>A0A918WL21_9BACT</name>
<feature type="domain" description="Type I restriction modification DNA specificity" evidence="4">
    <location>
        <begin position="73"/>
        <end position="233"/>
    </location>
</feature>
<accession>A0A918WL21</accession>
<dbReference type="InterPro" id="IPR044946">
    <property type="entry name" value="Restrct_endonuc_typeI_TRD_sf"/>
</dbReference>
<evidence type="ECO:0000313" key="5">
    <source>
        <dbReference type="EMBL" id="GHC56133.1"/>
    </source>
</evidence>
<evidence type="ECO:0000259" key="4">
    <source>
        <dbReference type="Pfam" id="PF01420"/>
    </source>
</evidence>
<comment type="similarity">
    <text evidence="1">Belongs to the type-I restriction system S methylase family.</text>
</comment>
<proteinExistence type="inferred from homology"/>
<dbReference type="CDD" id="cd17517">
    <property type="entry name" value="RMtype1_S_EcoKI_StySPI-TRD2-CR2_like"/>
    <property type="match status" value="1"/>
</dbReference>
<dbReference type="PANTHER" id="PTHR30408">
    <property type="entry name" value="TYPE-1 RESTRICTION ENZYME ECOKI SPECIFICITY PROTEIN"/>
    <property type="match status" value="1"/>
</dbReference>
<evidence type="ECO:0000256" key="3">
    <source>
        <dbReference type="ARBA" id="ARBA00023125"/>
    </source>
</evidence>
<dbReference type="PANTHER" id="PTHR30408:SF12">
    <property type="entry name" value="TYPE I RESTRICTION ENZYME MJAVIII SPECIFICITY SUBUNIT"/>
    <property type="match status" value="1"/>
</dbReference>
<dbReference type="GO" id="GO:0009307">
    <property type="term" value="P:DNA restriction-modification system"/>
    <property type="evidence" value="ECO:0007669"/>
    <property type="project" value="UniProtKB-KW"/>
</dbReference>
<evidence type="ECO:0000256" key="1">
    <source>
        <dbReference type="ARBA" id="ARBA00010923"/>
    </source>
</evidence>
<feature type="domain" description="Type I restriction modification DNA specificity" evidence="4">
    <location>
        <begin position="11"/>
        <end position="51"/>
    </location>
</feature>
<dbReference type="Proteomes" id="UP000644507">
    <property type="component" value="Unassembled WGS sequence"/>
</dbReference>
<dbReference type="InterPro" id="IPR000055">
    <property type="entry name" value="Restrct_endonuc_typeI_TRD"/>
</dbReference>
<keyword evidence="6" id="KW-1185">Reference proteome</keyword>
<gene>
    <name evidence="5" type="ORF">GCM10007100_23790</name>
</gene>
<protein>
    <recommendedName>
        <fullName evidence="4">Type I restriction modification DNA specificity domain-containing protein</fullName>
    </recommendedName>
</protein>
<dbReference type="GO" id="GO:0003677">
    <property type="term" value="F:DNA binding"/>
    <property type="evidence" value="ECO:0007669"/>
    <property type="project" value="UniProtKB-KW"/>
</dbReference>
<dbReference type="EMBL" id="BMXI01000009">
    <property type="protein sequence ID" value="GHC56133.1"/>
    <property type="molecule type" value="Genomic_DNA"/>
</dbReference>